<name>A0A191ZZN5_9RALS</name>
<dbReference type="Proteomes" id="UP000078572">
    <property type="component" value="Chromosome 1"/>
</dbReference>
<dbReference type="OrthoDB" id="8812168at2"/>
<sequence length="151" mass="16314">MSATGDYFAIEQPLVDRIKVVLPDVPHVITAEDAETAKDWRRAPKAAHVIYVGDEVGQGAAMQGGGGVQLTSQLWMVVLQVKHSGTVQSGAGARRIAGPLIWQLLQGLVGHQLLPTWAPLRRAPGPKAGYQDGFGYYPFVFRTNNLIRGKA</sequence>
<dbReference type="RefSeq" id="WP_064805005.1">
    <property type="nucleotide sequence ID" value="NZ_CP016022.1"/>
</dbReference>
<dbReference type="AlphaFoldDB" id="A0A191ZZN5"/>
<dbReference type="EMBL" id="CP016022">
    <property type="protein sequence ID" value="ANJ73548.1"/>
    <property type="molecule type" value="Genomic_DNA"/>
</dbReference>
<keyword evidence="2" id="KW-1185">Reference proteome</keyword>
<proteinExistence type="predicted"/>
<dbReference type="Pfam" id="PF23840">
    <property type="entry name" value="Phage_tail_terminator"/>
    <property type="match status" value="1"/>
</dbReference>
<accession>A0A191ZZN5</accession>
<evidence type="ECO:0000313" key="1">
    <source>
        <dbReference type="EMBL" id="ANJ73548.1"/>
    </source>
</evidence>
<reference evidence="2" key="1">
    <citation type="submission" date="2016-06" db="EMBL/GenBank/DDBJ databases">
        <authorList>
            <person name="Xu Y."/>
            <person name="Nagy A."/>
            <person name="Yan X."/>
            <person name="Kim S.W."/>
            <person name="Haley B."/>
            <person name="Liu N.T."/>
            <person name="Nou X."/>
        </authorList>
    </citation>
    <scope>NUCLEOTIDE SEQUENCE [LARGE SCALE GENOMIC DNA]</scope>
    <source>
        <strain evidence="2">ATCC 49129</strain>
    </source>
</reference>
<dbReference type="InterPro" id="IPR056912">
    <property type="entry name" value="Phage_JBD30_tail_term-like"/>
</dbReference>
<evidence type="ECO:0000313" key="2">
    <source>
        <dbReference type="Proteomes" id="UP000078572"/>
    </source>
</evidence>
<gene>
    <name evidence="1" type="ORF">A9Y76_14205</name>
</gene>
<dbReference type="GeneID" id="61527170"/>
<organism evidence="1 2">
    <name type="scientific">Ralstonia insidiosa</name>
    <dbReference type="NCBI Taxonomy" id="190721"/>
    <lineage>
        <taxon>Bacteria</taxon>
        <taxon>Pseudomonadati</taxon>
        <taxon>Pseudomonadota</taxon>
        <taxon>Betaproteobacteria</taxon>
        <taxon>Burkholderiales</taxon>
        <taxon>Burkholderiaceae</taxon>
        <taxon>Ralstonia</taxon>
    </lineage>
</organism>
<protein>
    <submittedName>
        <fullName evidence="1">Uncharacterized protein</fullName>
    </submittedName>
</protein>